<evidence type="ECO:0000256" key="5">
    <source>
        <dbReference type="ARBA" id="ARBA00022825"/>
    </source>
</evidence>
<gene>
    <name evidence="8" type="ORF">LZZ85_19560</name>
</gene>
<dbReference type="Gene3D" id="3.40.50.10740">
    <property type="entry name" value="Class I glutamine amidotransferase-like"/>
    <property type="match status" value="1"/>
</dbReference>
<dbReference type="PIRSF" id="PIRSF028757">
    <property type="entry name" value="LD-carboxypeptidase"/>
    <property type="match status" value="1"/>
</dbReference>
<keyword evidence="4" id="KW-0378">Hydrolase</keyword>
<keyword evidence="5" id="KW-0720">Serine protease</keyword>
<dbReference type="InterPro" id="IPR040449">
    <property type="entry name" value="Peptidase_S66_N"/>
</dbReference>
<feature type="domain" description="LD-carboxypeptidase N-terminal" evidence="6">
    <location>
        <begin position="14"/>
        <end position="132"/>
    </location>
</feature>
<evidence type="ECO:0000259" key="7">
    <source>
        <dbReference type="Pfam" id="PF17676"/>
    </source>
</evidence>
<name>A0ABS9KVX7_9BACT</name>
<evidence type="ECO:0000259" key="6">
    <source>
        <dbReference type="Pfam" id="PF02016"/>
    </source>
</evidence>
<dbReference type="SUPFAM" id="SSF141986">
    <property type="entry name" value="LD-carboxypeptidase A C-terminal domain-like"/>
    <property type="match status" value="1"/>
</dbReference>
<evidence type="ECO:0000313" key="8">
    <source>
        <dbReference type="EMBL" id="MCG2616507.1"/>
    </source>
</evidence>
<dbReference type="CDD" id="cd07025">
    <property type="entry name" value="Peptidase_S66"/>
    <property type="match status" value="1"/>
</dbReference>
<organism evidence="8 9">
    <name type="scientific">Terrimonas ginsenosidimutans</name>
    <dbReference type="NCBI Taxonomy" id="2908004"/>
    <lineage>
        <taxon>Bacteria</taxon>
        <taxon>Pseudomonadati</taxon>
        <taxon>Bacteroidota</taxon>
        <taxon>Chitinophagia</taxon>
        <taxon>Chitinophagales</taxon>
        <taxon>Chitinophagaceae</taxon>
        <taxon>Terrimonas</taxon>
    </lineage>
</organism>
<dbReference type="Pfam" id="PF02016">
    <property type="entry name" value="Peptidase_S66"/>
    <property type="match status" value="1"/>
</dbReference>
<keyword evidence="3" id="KW-0645">Protease</keyword>
<accession>A0ABS9KVX7</accession>
<evidence type="ECO:0000256" key="4">
    <source>
        <dbReference type="ARBA" id="ARBA00022801"/>
    </source>
</evidence>
<dbReference type="PANTHER" id="PTHR30237">
    <property type="entry name" value="MURAMOYLTETRAPEPTIDE CARBOXYPEPTIDASE"/>
    <property type="match status" value="1"/>
</dbReference>
<dbReference type="Proteomes" id="UP001165367">
    <property type="component" value="Unassembled WGS sequence"/>
</dbReference>
<protein>
    <submittedName>
        <fullName evidence="8">LD-carboxypeptidase</fullName>
    </submittedName>
</protein>
<dbReference type="Gene3D" id="3.50.30.60">
    <property type="entry name" value="LD-carboxypeptidase A C-terminal domain-like"/>
    <property type="match status" value="1"/>
</dbReference>
<evidence type="ECO:0000256" key="2">
    <source>
        <dbReference type="ARBA" id="ARBA00022645"/>
    </source>
</evidence>
<dbReference type="InterPro" id="IPR029062">
    <property type="entry name" value="Class_I_gatase-like"/>
</dbReference>
<comment type="similarity">
    <text evidence="1">Belongs to the peptidase S66 family.</text>
</comment>
<keyword evidence="9" id="KW-1185">Reference proteome</keyword>
<comment type="caution">
    <text evidence="8">The sequence shown here is derived from an EMBL/GenBank/DDBJ whole genome shotgun (WGS) entry which is preliminary data.</text>
</comment>
<dbReference type="SUPFAM" id="SSF52317">
    <property type="entry name" value="Class I glutamine amidotransferase-like"/>
    <property type="match status" value="1"/>
</dbReference>
<dbReference type="InterPro" id="IPR027461">
    <property type="entry name" value="Carboxypeptidase_A_C_sf"/>
</dbReference>
<evidence type="ECO:0000256" key="3">
    <source>
        <dbReference type="ARBA" id="ARBA00022670"/>
    </source>
</evidence>
<dbReference type="Pfam" id="PF17676">
    <property type="entry name" value="Peptidase_S66C"/>
    <property type="match status" value="1"/>
</dbReference>
<keyword evidence="2" id="KW-0121">Carboxypeptidase</keyword>
<dbReference type="InterPro" id="IPR040921">
    <property type="entry name" value="Peptidase_S66C"/>
</dbReference>
<reference evidence="8" key="1">
    <citation type="submission" date="2022-01" db="EMBL/GenBank/DDBJ databases">
        <authorList>
            <person name="Jo J.-H."/>
            <person name="Im W.-T."/>
        </authorList>
    </citation>
    <scope>NUCLEOTIDE SEQUENCE</scope>
    <source>
        <strain evidence="8">NA20</strain>
    </source>
</reference>
<proteinExistence type="inferred from homology"/>
<sequence>MIKTPPYLQPGDTIGIVCPAGYMAAEKAAECIRVLKEEWGYKVKTGKTLGGNSDTYFSGTDEERLIDFQTMLDDDEVKAILCGRGGYGTGRIIDQISFRKFRKNPKWIIGFSDVTVLHSHLYSNYYISSLHAPMAGAFNEAGYINRYVQSLHSALRGVWAKYTCDAHPFNRTGEAIGELVGGNLSLIAHMVGSESDIKTKGRILFLEDVGEYAYNIDRMMYQLKRSGKLKNLAGLVIGGFTDMKDTERPFGKTVYELIQDIVKEYNYPVCFGFPVSHGKENYALKIGAGYKLKVTKNKAILEE</sequence>
<dbReference type="RefSeq" id="WP_237875043.1">
    <property type="nucleotide sequence ID" value="NZ_JAKLTR010000013.1"/>
</dbReference>
<evidence type="ECO:0000313" key="9">
    <source>
        <dbReference type="Proteomes" id="UP001165367"/>
    </source>
</evidence>
<dbReference type="InterPro" id="IPR027478">
    <property type="entry name" value="LdcA_N"/>
</dbReference>
<dbReference type="EMBL" id="JAKLTR010000013">
    <property type="protein sequence ID" value="MCG2616507.1"/>
    <property type="molecule type" value="Genomic_DNA"/>
</dbReference>
<feature type="domain" description="LD-carboxypeptidase C-terminal" evidence="7">
    <location>
        <begin position="177"/>
        <end position="291"/>
    </location>
</feature>
<dbReference type="PANTHER" id="PTHR30237:SF2">
    <property type="entry name" value="MUREIN TETRAPEPTIDE CARBOXYPEPTIDASE"/>
    <property type="match status" value="1"/>
</dbReference>
<dbReference type="InterPro" id="IPR003507">
    <property type="entry name" value="S66_fam"/>
</dbReference>
<evidence type="ECO:0000256" key="1">
    <source>
        <dbReference type="ARBA" id="ARBA00010233"/>
    </source>
</evidence>